<dbReference type="RefSeq" id="WP_230274144.1">
    <property type="nucleotide sequence ID" value="NZ_JAJKFW010000023.1"/>
</dbReference>
<keyword evidence="1" id="KW-0472">Membrane</keyword>
<sequence length="374" mass="41573">MGNDSSSTDRLRASDARGCARDRSGQALIEFSLIALVLYLLVGGAITFGIWIHAAGQIQVAANVGARELSQTPLPIDCSFEEALRDPTVMRRIYDDRWLVIDLDELEQEIPNYNFFLDVVPQMPLLNQQLATLYIMDEFVERGSAEDCELPSENEITTTRRLLRYPGAMLERTEDEEGKPEIGLDYVADEFVVQIPLVIERQEGHNGGGGAERIRWVDVVEEIDTEDLPDDDSGSNPDPFMLDNTDENIRGVVALRVHYPAQSPWMSSFRDNGKFVPNIGDPNAAIDCEVESINPDAMRGTLLCRPLIEFNSDGERIYAGTYGGKYGLGVHGALTSQELTGSAIGIRPYRRTLVSHAIFRREVLSPEKPETPSP</sequence>
<evidence type="ECO:0000313" key="3">
    <source>
        <dbReference type="EMBL" id="MCC9643205.1"/>
    </source>
</evidence>
<dbReference type="InterPro" id="IPR012495">
    <property type="entry name" value="TadE-like_dom"/>
</dbReference>
<reference evidence="3" key="1">
    <citation type="submission" date="2021-11" db="EMBL/GenBank/DDBJ databases">
        <title>Genome sequence.</title>
        <authorList>
            <person name="Sun Q."/>
        </authorList>
    </citation>
    <scope>NUCLEOTIDE SEQUENCE</scope>
    <source>
        <strain evidence="3">JC740</strain>
    </source>
</reference>
<name>A0ABS8NI09_9BACT</name>
<dbReference type="Pfam" id="PF07811">
    <property type="entry name" value="TadE"/>
    <property type="match status" value="1"/>
</dbReference>
<keyword evidence="1" id="KW-0812">Transmembrane</keyword>
<evidence type="ECO:0000259" key="2">
    <source>
        <dbReference type="Pfam" id="PF07811"/>
    </source>
</evidence>
<feature type="domain" description="TadE-like" evidence="2">
    <location>
        <begin position="25"/>
        <end position="67"/>
    </location>
</feature>
<keyword evidence="1" id="KW-1133">Transmembrane helix</keyword>
<accession>A0ABS8NI09</accession>
<dbReference type="EMBL" id="JAJKFW010000023">
    <property type="protein sequence ID" value="MCC9643205.1"/>
    <property type="molecule type" value="Genomic_DNA"/>
</dbReference>
<evidence type="ECO:0000256" key="1">
    <source>
        <dbReference type="SAM" id="Phobius"/>
    </source>
</evidence>
<organism evidence="3 4">
    <name type="scientific">Rhodopirellula halodulae</name>
    <dbReference type="NCBI Taxonomy" id="2894198"/>
    <lineage>
        <taxon>Bacteria</taxon>
        <taxon>Pseudomonadati</taxon>
        <taxon>Planctomycetota</taxon>
        <taxon>Planctomycetia</taxon>
        <taxon>Pirellulales</taxon>
        <taxon>Pirellulaceae</taxon>
        <taxon>Rhodopirellula</taxon>
    </lineage>
</organism>
<protein>
    <submittedName>
        <fullName evidence="3">Pilus assembly protein</fullName>
    </submittedName>
</protein>
<comment type="caution">
    <text evidence="3">The sequence shown here is derived from an EMBL/GenBank/DDBJ whole genome shotgun (WGS) entry which is preliminary data.</text>
</comment>
<dbReference type="Proteomes" id="UP001430306">
    <property type="component" value="Unassembled WGS sequence"/>
</dbReference>
<evidence type="ECO:0000313" key="4">
    <source>
        <dbReference type="Proteomes" id="UP001430306"/>
    </source>
</evidence>
<keyword evidence="4" id="KW-1185">Reference proteome</keyword>
<proteinExistence type="predicted"/>
<feature type="transmembrane region" description="Helical" evidence="1">
    <location>
        <begin position="31"/>
        <end position="52"/>
    </location>
</feature>
<gene>
    <name evidence="3" type="ORF">LOC71_13050</name>
</gene>